<name>F6FT49_ISOV2</name>
<accession>F6FT49</accession>
<reference evidence="2 3" key="1">
    <citation type="submission" date="2011-05" db="EMBL/GenBank/DDBJ databases">
        <title>Complete sequence of Isoptericola variabilis 225.</title>
        <authorList>
            <consortium name="US DOE Joint Genome Institute"/>
            <person name="Lucas S."/>
            <person name="Han J."/>
            <person name="Lapidus A."/>
            <person name="Cheng J.-F."/>
            <person name="Goodwin L."/>
            <person name="Pitluck S."/>
            <person name="Peters L."/>
            <person name="Mikhailova N."/>
            <person name="Zeytun A."/>
            <person name="Han C."/>
            <person name="Tapia R."/>
            <person name="Land M."/>
            <person name="Hauser L."/>
            <person name="Kyrpides N."/>
            <person name="Ivanova N."/>
            <person name="Pagani I."/>
            <person name="Siebers A."/>
            <person name="Allgaier M."/>
            <person name="Thelen M."/>
            <person name="Hugenholtz P."/>
            <person name="Gladden J."/>
            <person name="Woyke T."/>
        </authorList>
    </citation>
    <scope>NUCLEOTIDE SEQUENCE [LARGE SCALE GENOMIC DNA]</scope>
    <source>
        <strain evidence="3">225</strain>
    </source>
</reference>
<proteinExistence type="predicted"/>
<evidence type="ECO:0000256" key="1">
    <source>
        <dbReference type="SAM" id="MobiDB-lite"/>
    </source>
</evidence>
<organism evidence="3">
    <name type="scientific">Isoptericola variabilis (strain 225)</name>
    <dbReference type="NCBI Taxonomy" id="743718"/>
    <lineage>
        <taxon>Bacteria</taxon>
        <taxon>Bacillati</taxon>
        <taxon>Actinomycetota</taxon>
        <taxon>Actinomycetes</taxon>
        <taxon>Micrococcales</taxon>
        <taxon>Promicromonosporaceae</taxon>
        <taxon>Isoptericola</taxon>
    </lineage>
</organism>
<evidence type="ECO:0000313" key="2">
    <source>
        <dbReference type="EMBL" id="AEG44120.1"/>
    </source>
</evidence>
<protein>
    <submittedName>
        <fullName evidence="2">Uncharacterized protein</fullName>
    </submittedName>
</protein>
<gene>
    <name evidence="2" type="ordered locus">Isova_1352</name>
</gene>
<dbReference type="RefSeq" id="WP_013838512.1">
    <property type="nucleotide sequence ID" value="NC_015588.1"/>
</dbReference>
<sequence>MSLDAGTGGTAREPLAPLEGLDGLPVHDHVSRFEAVHGALVARLEGADGSATGEAEA</sequence>
<dbReference type="STRING" id="743718.Isova_1352"/>
<dbReference type="EMBL" id="CP002810">
    <property type="protein sequence ID" value="AEG44120.1"/>
    <property type="molecule type" value="Genomic_DNA"/>
</dbReference>
<evidence type="ECO:0000313" key="3">
    <source>
        <dbReference type="Proteomes" id="UP000009236"/>
    </source>
</evidence>
<dbReference type="KEGG" id="iva:Isova_1352"/>
<keyword evidence="3" id="KW-1185">Reference proteome</keyword>
<dbReference type="Proteomes" id="UP000009236">
    <property type="component" value="Chromosome"/>
</dbReference>
<feature type="region of interest" description="Disordered" evidence="1">
    <location>
        <begin position="1"/>
        <end position="22"/>
    </location>
</feature>
<dbReference type="AlphaFoldDB" id="F6FT49"/>
<dbReference type="HOGENOM" id="CLU_2990609_0_0_11"/>